<comment type="subcellular location">
    <subcellularLocation>
        <location evidence="1">Membrane</location>
        <topology evidence="1">Peripheral membrane protein</topology>
    </subcellularLocation>
</comment>
<evidence type="ECO:0000256" key="1">
    <source>
        <dbReference type="ARBA" id="ARBA00004170"/>
    </source>
</evidence>
<dbReference type="Pfam" id="PF00403">
    <property type="entry name" value="HMA"/>
    <property type="match status" value="1"/>
</dbReference>
<dbReference type="PANTHER" id="PTHR46119">
    <property type="entry name" value="OS08G0405700 PROTEIN"/>
    <property type="match status" value="1"/>
</dbReference>
<dbReference type="AlphaFoldDB" id="A0AAD8JCU1"/>
<dbReference type="CDD" id="cd00371">
    <property type="entry name" value="HMA"/>
    <property type="match status" value="1"/>
</dbReference>
<accession>A0AAD8JCU1</accession>
<feature type="compositionally biased region" description="Low complexity" evidence="2">
    <location>
        <begin position="285"/>
        <end position="297"/>
    </location>
</feature>
<dbReference type="EMBL" id="JAUIZM010000002">
    <property type="protein sequence ID" value="KAK1400077.1"/>
    <property type="molecule type" value="Genomic_DNA"/>
</dbReference>
<proteinExistence type="predicted"/>
<dbReference type="Gene3D" id="3.30.70.100">
    <property type="match status" value="1"/>
</dbReference>
<keyword evidence="5" id="KW-1185">Reference proteome</keyword>
<feature type="region of interest" description="Disordered" evidence="2">
    <location>
        <begin position="190"/>
        <end position="218"/>
    </location>
</feature>
<gene>
    <name evidence="4" type="ORF">POM88_009940</name>
</gene>
<name>A0AAD8JCU1_9APIA</name>
<dbReference type="InterPro" id="IPR044526">
    <property type="entry name" value="NAKR1-3"/>
</dbReference>
<evidence type="ECO:0000259" key="3">
    <source>
        <dbReference type="PROSITE" id="PS50846"/>
    </source>
</evidence>
<sequence length="306" mass="33406">MDEISSSSTTIRLGSRAIDRYNPIIRDSSRLKKSSQNTTILSSSNEQPGRKSGFGAMQLGRPQRDLDVFAPSLLPERAKTGTSRKKHHIFSKSKENNPEIFTGCVSFSTKLSNIDDKRKSDVATEKTNENGEDTSKKTVNNRMIKKKSSWSCTNPGEFFSPPGSSRYLLTSTHQKTSVNLPDFDPLLPPPSPLLLPADSKPMHNDTPSAASPPSRSSQQVVVVLRVSLHCRGCEKKMRKHLSRMEGVTSFDIDFAAKKLTVVGDVTPSAVLASVSKVKNAQLLTLPQPSSTPTTAASETKKHVGVE</sequence>
<feature type="region of interest" description="Disordered" evidence="2">
    <location>
        <begin position="285"/>
        <end position="306"/>
    </location>
</feature>
<dbReference type="Proteomes" id="UP001237642">
    <property type="component" value="Unassembled WGS sequence"/>
</dbReference>
<comment type="caution">
    <text evidence="4">The sequence shown here is derived from an EMBL/GenBank/DDBJ whole genome shotgun (WGS) entry which is preliminary data.</text>
</comment>
<dbReference type="InterPro" id="IPR036163">
    <property type="entry name" value="HMA_dom_sf"/>
</dbReference>
<evidence type="ECO:0000313" key="5">
    <source>
        <dbReference type="Proteomes" id="UP001237642"/>
    </source>
</evidence>
<dbReference type="SUPFAM" id="SSF55008">
    <property type="entry name" value="HMA, heavy metal-associated domain"/>
    <property type="match status" value="1"/>
</dbReference>
<feature type="compositionally biased region" description="Polar residues" evidence="2">
    <location>
        <begin position="34"/>
        <end position="47"/>
    </location>
</feature>
<reference evidence="4" key="1">
    <citation type="submission" date="2023-02" db="EMBL/GenBank/DDBJ databases">
        <title>Genome of toxic invasive species Heracleum sosnowskyi carries increased number of genes despite the absence of recent whole-genome duplications.</title>
        <authorList>
            <person name="Schelkunov M."/>
            <person name="Shtratnikova V."/>
            <person name="Makarenko M."/>
            <person name="Klepikova A."/>
            <person name="Omelchenko D."/>
            <person name="Novikova G."/>
            <person name="Obukhova E."/>
            <person name="Bogdanov V."/>
            <person name="Penin A."/>
            <person name="Logacheva M."/>
        </authorList>
    </citation>
    <scope>NUCLEOTIDE SEQUENCE</scope>
    <source>
        <strain evidence="4">Hsosn_3</strain>
        <tissue evidence="4">Leaf</tissue>
    </source>
</reference>
<dbReference type="PROSITE" id="PS50846">
    <property type="entry name" value="HMA_2"/>
    <property type="match status" value="1"/>
</dbReference>
<dbReference type="GO" id="GO:0009626">
    <property type="term" value="P:plant-type hypersensitive response"/>
    <property type="evidence" value="ECO:0007669"/>
    <property type="project" value="UniProtKB-KW"/>
</dbReference>
<evidence type="ECO:0000313" key="4">
    <source>
        <dbReference type="EMBL" id="KAK1400077.1"/>
    </source>
</evidence>
<dbReference type="InterPro" id="IPR006121">
    <property type="entry name" value="HMA_dom"/>
</dbReference>
<feature type="region of interest" description="Disordered" evidence="2">
    <location>
        <begin position="24"/>
        <end position="62"/>
    </location>
</feature>
<dbReference type="GO" id="GO:0016020">
    <property type="term" value="C:membrane"/>
    <property type="evidence" value="ECO:0007669"/>
    <property type="project" value="UniProtKB-SubCell"/>
</dbReference>
<feature type="compositionally biased region" description="Low complexity" evidence="2">
    <location>
        <begin position="208"/>
        <end position="218"/>
    </location>
</feature>
<dbReference type="PANTHER" id="PTHR46119:SF15">
    <property type="entry name" value="PROTEIN SODIUM POTASSIUM ROOT DEFECTIVE 2"/>
    <property type="match status" value="1"/>
</dbReference>
<dbReference type="GO" id="GO:0046872">
    <property type="term" value="F:metal ion binding"/>
    <property type="evidence" value="ECO:0007669"/>
    <property type="project" value="InterPro"/>
</dbReference>
<feature type="domain" description="HMA" evidence="3">
    <location>
        <begin position="219"/>
        <end position="285"/>
    </location>
</feature>
<protein>
    <submittedName>
        <fullName evidence="4">Protein SODIUM POTASSIUM ROOT DEFECTIVE 1</fullName>
    </submittedName>
</protein>
<organism evidence="4 5">
    <name type="scientific">Heracleum sosnowskyi</name>
    <dbReference type="NCBI Taxonomy" id="360622"/>
    <lineage>
        <taxon>Eukaryota</taxon>
        <taxon>Viridiplantae</taxon>
        <taxon>Streptophyta</taxon>
        <taxon>Embryophyta</taxon>
        <taxon>Tracheophyta</taxon>
        <taxon>Spermatophyta</taxon>
        <taxon>Magnoliopsida</taxon>
        <taxon>eudicotyledons</taxon>
        <taxon>Gunneridae</taxon>
        <taxon>Pentapetalae</taxon>
        <taxon>asterids</taxon>
        <taxon>campanulids</taxon>
        <taxon>Apiales</taxon>
        <taxon>Apiaceae</taxon>
        <taxon>Apioideae</taxon>
        <taxon>apioid superclade</taxon>
        <taxon>Tordylieae</taxon>
        <taxon>Tordyliinae</taxon>
        <taxon>Heracleum</taxon>
    </lineage>
</organism>
<evidence type="ECO:0000256" key="2">
    <source>
        <dbReference type="SAM" id="MobiDB-lite"/>
    </source>
</evidence>
<reference evidence="4" key="2">
    <citation type="submission" date="2023-05" db="EMBL/GenBank/DDBJ databases">
        <authorList>
            <person name="Schelkunov M.I."/>
        </authorList>
    </citation>
    <scope>NUCLEOTIDE SEQUENCE</scope>
    <source>
        <strain evidence="4">Hsosn_3</strain>
        <tissue evidence="4">Leaf</tissue>
    </source>
</reference>